<evidence type="ECO:0000313" key="1">
    <source>
        <dbReference type="EMBL" id="QJT23568.1"/>
    </source>
</evidence>
<accession>A0A6M4YEF6</accession>
<gene>
    <name evidence="1" type="ORF">E4184_20530</name>
</gene>
<protein>
    <submittedName>
        <fullName evidence="1">AlpA family phage regulatory protein</fullName>
    </submittedName>
</protein>
<dbReference type="InterPro" id="IPR009061">
    <property type="entry name" value="DNA-bd_dom_put_sf"/>
</dbReference>
<organism evidence="1 2">
    <name type="scientific">Aeromonas media</name>
    <dbReference type="NCBI Taxonomy" id="651"/>
    <lineage>
        <taxon>Bacteria</taxon>
        <taxon>Pseudomonadati</taxon>
        <taxon>Pseudomonadota</taxon>
        <taxon>Gammaproteobacteria</taxon>
        <taxon>Aeromonadales</taxon>
        <taxon>Aeromonadaceae</taxon>
        <taxon>Aeromonas</taxon>
    </lineage>
</organism>
<dbReference type="SUPFAM" id="SSF46955">
    <property type="entry name" value="Putative DNA-binding domain"/>
    <property type="match status" value="1"/>
</dbReference>
<evidence type="ECO:0000313" key="2">
    <source>
        <dbReference type="Proteomes" id="UP000501427"/>
    </source>
</evidence>
<sequence length="74" mass="8435">MAKSPFCYRTLAAADSGTLQPILKHKDLQRVLGCSRTTIYRWIALAKLPSPLRHNNGRIMGWTKQQIEALLTQR</sequence>
<dbReference type="AlphaFoldDB" id="A0A6M4YEF6"/>
<dbReference type="Proteomes" id="UP000501427">
    <property type="component" value="Chromosome"/>
</dbReference>
<dbReference type="EMBL" id="CP038441">
    <property type="protein sequence ID" value="QJT23568.1"/>
    <property type="molecule type" value="Genomic_DNA"/>
</dbReference>
<proteinExistence type="predicted"/>
<reference evidence="1 2" key="1">
    <citation type="submission" date="2019-03" db="EMBL/GenBank/DDBJ databases">
        <title>Novel transposon Tn6433 accelerates the dissemination of tet(E) in Aeromonas from aerobic biofilm under oxytetracycline stress.</title>
        <authorList>
            <person name="Shi Y."/>
            <person name="Tian Z."/>
            <person name="Zhang Y."/>
            <person name="Zhang H."/>
            <person name="Yang M."/>
        </authorList>
    </citation>
    <scope>NUCLEOTIDE SEQUENCE [LARGE SCALE GENOMIC DNA]</scope>
    <source>
        <strain evidence="1 2">T0.1-19</strain>
    </source>
</reference>
<name>A0A6M4YEF6_AERME</name>